<dbReference type="OrthoDB" id="5419617at2759"/>
<dbReference type="AlphaFoldDB" id="A0A8S4S2I7"/>
<reference evidence="1" key="1">
    <citation type="submission" date="2022-03" db="EMBL/GenBank/DDBJ databases">
        <authorList>
            <person name="Lindestad O."/>
        </authorList>
    </citation>
    <scope>NUCLEOTIDE SEQUENCE</scope>
</reference>
<organism evidence="1 2">
    <name type="scientific">Pararge aegeria aegeria</name>
    <dbReference type="NCBI Taxonomy" id="348720"/>
    <lineage>
        <taxon>Eukaryota</taxon>
        <taxon>Metazoa</taxon>
        <taxon>Ecdysozoa</taxon>
        <taxon>Arthropoda</taxon>
        <taxon>Hexapoda</taxon>
        <taxon>Insecta</taxon>
        <taxon>Pterygota</taxon>
        <taxon>Neoptera</taxon>
        <taxon>Endopterygota</taxon>
        <taxon>Lepidoptera</taxon>
        <taxon>Glossata</taxon>
        <taxon>Ditrysia</taxon>
        <taxon>Papilionoidea</taxon>
        <taxon>Nymphalidae</taxon>
        <taxon>Satyrinae</taxon>
        <taxon>Satyrini</taxon>
        <taxon>Parargina</taxon>
        <taxon>Pararge</taxon>
    </lineage>
</organism>
<protein>
    <submittedName>
        <fullName evidence="1">Jg10289 protein</fullName>
    </submittedName>
</protein>
<dbReference type="Proteomes" id="UP000838756">
    <property type="component" value="Unassembled WGS sequence"/>
</dbReference>
<accession>A0A8S4S2I7</accession>
<proteinExistence type="predicted"/>
<name>A0A8S4S2I7_9NEOP</name>
<evidence type="ECO:0000313" key="1">
    <source>
        <dbReference type="EMBL" id="CAH2246986.1"/>
    </source>
</evidence>
<evidence type="ECO:0000313" key="2">
    <source>
        <dbReference type="Proteomes" id="UP000838756"/>
    </source>
</evidence>
<dbReference type="EMBL" id="CAKXAJ010025949">
    <property type="protein sequence ID" value="CAH2246986.1"/>
    <property type="molecule type" value="Genomic_DNA"/>
</dbReference>
<gene>
    <name evidence="1" type="primary">jg10289</name>
    <name evidence="1" type="ORF">PAEG_LOCUS21476</name>
</gene>
<keyword evidence="2" id="KW-1185">Reference proteome</keyword>
<comment type="caution">
    <text evidence="1">The sequence shown here is derived from an EMBL/GenBank/DDBJ whole genome shotgun (WGS) entry which is preliminary data.</text>
</comment>
<sequence length="80" mass="8723">MRLVLYKSQKKPSEAVFKGITDSPLCRACTEVGVTPTHVLLRRGVAERHAAYLDSPASLPEALGDPGGLLSFWSKLGWLE</sequence>